<reference evidence="8 9" key="1">
    <citation type="submission" date="2016-10" db="EMBL/GenBank/DDBJ databases">
        <authorList>
            <person name="de Groot N.N."/>
        </authorList>
    </citation>
    <scope>NUCLEOTIDE SEQUENCE [LARGE SCALE GENOMIC DNA]</scope>
    <source>
        <strain evidence="8 9">DSM 25947</strain>
    </source>
</reference>
<keyword evidence="5" id="KW-0998">Cell outer membrane</keyword>
<evidence type="ECO:0000256" key="2">
    <source>
        <dbReference type="ARBA" id="ARBA00006275"/>
    </source>
</evidence>
<name>A0A1I0ERI0_9BACT</name>
<dbReference type="SUPFAM" id="SSF48452">
    <property type="entry name" value="TPR-like"/>
    <property type="match status" value="1"/>
</dbReference>
<evidence type="ECO:0000256" key="4">
    <source>
        <dbReference type="ARBA" id="ARBA00023136"/>
    </source>
</evidence>
<organism evidence="8 9">
    <name type="scientific">Draconibacterium orientale</name>
    <dbReference type="NCBI Taxonomy" id="1168034"/>
    <lineage>
        <taxon>Bacteria</taxon>
        <taxon>Pseudomonadati</taxon>
        <taxon>Bacteroidota</taxon>
        <taxon>Bacteroidia</taxon>
        <taxon>Marinilabiliales</taxon>
        <taxon>Prolixibacteraceae</taxon>
        <taxon>Draconibacterium</taxon>
    </lineage>
</organism>
<dbReference type="GO" id="GO:0009279">
    <property type="term" value="C:cell outer membrane"/>
    <property type="evidence" value="ECO:0007669"/>
    <property type="project" value="UniProtKB-SubCell"/>
</dbReference>
<dbReference type="Pfam" id="PF14322">
    <property type="entry name" value="SusD-like_3"/>
    <property type="match status" value="1"/>
</dbReference>
<comment type="subcellular location">
    <subcellularLocation>
        <location evidence="1">Cell outer membrane</location>
    </subcellularLocation>
</comment>
<comment type="similarity">
    <text evidence="2">Belongs to the SusD family.</text>
</comment>
<dbReference type="EMBL" id="FOHT01000014">
    <property type="protein sequence ID" value="SET47412.1"/>
    <property type="molecule type" value="Genomic_DNA"/>
</dbReference>
<dbReference type="Proteomes" id="UP000181981">
    <property type="component" value="Unassembled WGS sequence"/>
</dbReference>
<evidence type="ECO:0000256" key="1">
    <source>
        <dbReference type="ARBA" id="ARBA00004442"/>
    </source>
</evidence>
<dbReference type="AlphaFoldDB" id="A0A1I0ERI0"/>
<keyword evidence="3" id="KW-0732">Signal</keyword>
<accession>A0A1I0ERI0</accession>
<evidence type="ECO:0000259" key="7">
    <source>
        <dbReference type="Pfam" id="PF14322"/>
    </source>
</evidence>
<keyword evidence="4" id="KW-0472">Membrane</keyword>
<evidence type="ECO:0000256" key="3">
    <source>
        <dbReference type="ARBA" id="ARBA00022729"/>
    </source>
</evidence>
<evidence type="ECO:0000259" key="6">
    <source>
        <dbReference type="Pfam" id="PF07980"/>
    </source>
</evidence>
<feature type="domain" description="SusD-like N-terminal" evidence="7">
    <location>
        <begin position="39"/>
        <end position="223"/>
    </location>
</feature>
<evidence type="ECO:0000256" key="5">
    <source>
        <dbReference type="ARBA" id="ARBA00023237"/>
    </source>
</evidence>
<dbReference type="InterPro" id="IPR011990">
    <property type="entry name" value="TPR-like_helical_dom_sf"/>
</dbReference>
<sequence length="585" mass="66628">MRNVMKKIIYYLIAVLLLWGCEDFLSMDPLTDKTSANFPQTADDAEQMMAGIYTIMNNIQSQVDRSPFFIWEVASDEKLGGGGMNDIQAQSYETFQFSDNEMLLNSWSVLYQGIHRANFAIENMPLLGDEVVSPEKKAQFTGEAMFLRAWYYYQLNTVFDEVPLKITTENVNLPAASVDEIYGQIASDLKNAIEMLPNVPYSQTQQGRITKWAAQALMARVFLFYTGFYNKNDIALPESGSVTKQNVITWLEDCYANSGHSLVDDFHELWPYTNSLSINDYQYIQDYMAETGKSLTYASDNGARNPESVFVLQFSNFAGWGIDRGYSNTYQLFYALRGLQNLENTYPFAGGWGQGNSVPESLVEQWEQDEPDDVRLWASVMDIEKEVVPLGYQRGQWDFVLESNYWGKKYNGVTARGSDGNLKNDYGVIMYGTSDNNQLSHTDDLVYIRFADVLLMLSELKEDATYMNEVRERADLPPVTYSLENIQKERQHELAFEGIRWNDMRRWGDSYTKTALESQVGVAVYNFGAPATHSALHPDGYSSRYDATKGFFPIPQSQIDLSEGLLEQNEGYSQSGEGLYRGWQN</sequence>
<proteinExistence type="inferred from homology"/>
<dbReference type="InterPro" id="IPR033985">
    <property type="entry name" value="SusD-like_N"/>
</dbReference>
<feature type="domain" description="RagB/SusD" evidence="6">
    <location>
        <begin position="313"/>
        <end position="572"/>
    </location>
</feature>
<gene>
    <name evidence="8" type="ORF">SAMN05444285_11411</name>
</gene>
<dbReference type="InterPro" id="IPR012944">
    <property type="entry name" value="SusD_RagB_dom"/>
</dbReference>
<dbReference type="Pfam" id="PF07980">
    <property type="entry name" value="SusD_RagB"/>
    <property type="match status" value="1"/>
</dbReference>
<evidence type="ECO:0000313" key="8">
    <source>
        <dbReference type="EMBL" id="SET47412.1"/>
    </source>
</evidence>
<protein>
    <submittedName>
        <fullName evidence="8">SusD family protein</fullName>
    </submittedName>
</protein>
<dbReference type="Gene3D" id="1.25.40.390">
    <property type="match status" value="1"/>
</dbReference>
<evidence type="ECO:0000313" key="9">
    <source>
        <dbReference type="Proteomes" id="UP000181981"/>
    </source>
</evidence>